<evidence type="ECO:0000313" key="5">
    <source>
        <dbReference type="Proteomes" id="UP001597532"/>
    </source>
</evidence>
<dbReference type="RefSeq" id="WP_251806749.1">
    <property type="nucleotide sequence ID" value="NZ_CP166679.1"/>
</dbReference>
<feature type="compositionally biased region" description="Basic and acidic residues" evidence="3">
    <location>
        <begin position="526"/>
        <end position="539"/>
    </location>
</feature>
<dbReference type="Proteomes" id="UP001597532">
    <property type="component" value="Unassembled WGS sequence"/>
</dbReference>
<dbReference type="InterPro" id="IPR012334">
    <property type="entry name" value="Pectin_lyas_fold"/>
</dbReference>
<dbReference type="PROSITE" id="PS51257">
    <property type="entry name" value="PROKAR_LIPOPROTEIN"/>
    <property type="match status" value="1"/>
</dbReference>
<dbReference type="Gene3D" id="2.160.20.10">
    <property type="entry name" value="Single-stranded right-handed beta-helix, Pectin lyase-like"/>
    <property type="match status" value="1"/>
</dbReference>
<sequence>MKNYPKNLLQLTLVAVVFILSYSCSKDSDLLAEYVVENPNAILANSEVTTLANIPIVIKPLKNEAAEAPENVIITQVTPPTMGTAVVNEDNTITYTPDTDKTGTDEFDYTASVTNPDNSATTETGKVTVTVTEENNPTPPTQPSVTTDMGELKAFPGAEGFGKNATGGRGGKVIYVTNLKASGSGSLREALEASGARTIVFRVGGTIDMQGGIINIGNPDLTIAGETAPGDGILIREGTIAVSTSNVIIRHIRFRGSANGDDALRIKGGGSLYSFNLNNIIVDQCSFSWSSDENISVVNAKNVTIQNSILALADKNVLTWSNKDLSVINNIMALTATRNITNNQQLGSYLLYEQINNLVYGFNWGVGHGVGLMGTIENNIFEDSNDFNSTTDYAISFTDINPSYYNSSNPANMTYVYAEGNTADNSFRGVYDSNKNNNDYRKNSPLYRSTYSPKPVTGLKEELIKNAGAFPWNRDSVDKGVIAHIKAKTGTISRSGTFPSLKGGTPYIDADGDGMDDNWELANNLDPKDGSDGQKDRNGDGYTNLEEFLYSLTQK</sequence>
<dbReference type="Gene3D" id="2.60.40.2810">
    <property type="match status" value="1"/>
</dbReference>
<dbReference type="InterPro" id="IPR052063">
    <property type="entry name" value="Polysaccharide_Lyase_1"/>
</dbReference>
<dbReference type="SUPFAM" id="SSF51126">
    <property type="entry name" value="Pectin lyase-like"/>
    <property type="match status" value="1"/>
</dbReference>
<accession>A0ABW5VGY1</accession>
<keyword evidence="1" id="KW-0479">Metal-binding</keyword>
<dbReference type="PANTHER" id="PTHR42970:SF1">
    <property type="entry name" value="PECTATE LYASE C-RELATED"/>
    <property type="match status" value="1"/>
</dbReference>
<evidence type="ECO:0000256" key="1">
    <source>
        <dbReference type="ARBA" id="ARBA00022723"/>
    </source>
</evidence>
<reference evidence="5" key="1">
    <citation type="journal article" date="2019" name="Int. J. Syst. Evol. Microbiol.">
        <title>The Global Catalogue of Microorganisms (GCM) 10K type strain sequencing project: providing services to taxonomists for standard genome sequencing and annotation.</title>
        <authorList>
            <consortium name="The Broad Institute Genomics Platform"/>
            <consortium name="The Broad Institute Genome Sequencing Center for Infectious Disease"/>
            <person name="Wu L."/>
            <person name="Ma J."/>
        </authorList>
    </citation>
    <scope>NUCLEOTIDE SEQUENCE [LARGE SCALE GENOMIC DNA]</scope>
    <source>
        <strain evidence="5">KCTC 52924</strain>
    </source>
</reference>
<dbReference type="EMBL" id="JBHUOK010000030">
    <property type="protein sequence ID" value="MFD2790546.1"/>
    <property type="molecule type" value="Genomic_DNA"/>
</dbReference>
<dbReference type="PANTHER" id="PTHR42970">
    <property type="entry name" value="PECTATE LYASE C-RELATED"/>
    <property type="match status" value="1"/>
</dbReference>
<feature type="region of interest" description="Disordered" evidence="3">
    <location>
        <begin position="428"/>
        <end position="447"/>
    </location>
</feature>
<keyword evidence="2" id="KW-0325">Glycoprotein</keyword>
<organism evidence="4 5">
    <name type="scientific">Arenibacter antarcticus</name>
    <dbReference type="NCBI Taxonomy" id="2040469"/>
    <lineage>
        <taxon>Bacteria</taxon>
        <taxon>Pseudomonadati</taxon>
        <taxon>Bacteroidota</taxon>
        <taxon>Flavobacteriia</taxon>
        <taxon>Flavobacteriales</taxon>
        <taxon>Flavobacteriaceae</taxon>
        <taxon>Arenibacter</taxon>
    </lineage>
</organism>
<protein>
    <submittedName>
        <fullName evidence="4">Ig-like domain-containing protein</fullName>
    </submittedName>
</protein>
<name>A0ABW5VGY1_9FLAO</name>
<comment type="caution">
    <text evidence="4">The sequence shown here is derived from an EMBL/GenBank/DDBJ whole genome shotgun (WGS) entry which is preliminary data.</text>
</comment>
<proteinExistence type="predicted"/>
<dbReference type="Pfam" id="PF17963">
    <property type="entry name" value="Big_9"/>
    <property type="match status" value="1"/>
</dbReference>
<keyword evidence="5" id="KW-1185">Reference proteome</keyword>
<gene>
    <name evidence="4" type="ORF">ACFS1K_12305</name>
</gene>
<feature type="region of interest" description="Disordered" evidence="3">
    <location>
        <begin position="512"/>
        <end position="542"/>
    </location>
</feature>
<evidence type="ECO:0000256" key="3">
    <source>
        <dbReference type="SAM" id="MobiDB-lite"/>
    </source>
</evidence>
<evidence type="ECO:0000256" key="2">
    <source>
        <dbReference type="ARBA" id="ARBA00023180"/>
    </source>
</evidence>
<dbReference type="InterPro" id="IPR011050">
    <property type="entry name" value="Pectin_lyase_fold/virulence"/>
</dbReference>
<evidence type="ECO:0000313" key="4">
    <source>
        <dbReference type="EMBL" id="MFD2790546.1"/>
    </source>
</evidence>